<name>A0ABD1DZC1_HYPHA</name>
<gene>
    <name evidence="1" type="ORF">ABEB36_015607</name>
</gene>
<dbReference type="AlphaFoldDB" id="A0ABD1DZC1"/>
<protein>
    <submittedName>
        <fullName evidence="1">Uncharacterized protein</fullName>
    </submittedName>
</protein>
<keyword evidence="2" id="KW-1185">Reference proteome</keyword>
<proteinExistence type="predicted"/>
<comment type="caution">
    <text evidence="1">The sequence shown here is derived from an EMBL/GenBank/DDBJ whole genome shotgun (WGS) entry which is preliminary data.</text>
</comment>
<reference evidence="1 2" key="1">
    <citation type="submission" date="2024-05" db="EMBL/GenBank/DDBJ databases">
        <title>Genetic variation in Jamaican populations of the coffee berry borer (Hypothenemus hampei).</title>
        <authorList>
            <person name="Errbii M."/>
            <person name="Myrie A."/>
        </authorList>
    </citation>
    <scope>NUCLEOTIDE SEQUENCE [LARGE SCALE GENOMIC DNA]</scope>
    <source>
        <strain evidence="1">JA-Hopewell-2020-01-JO</strain>
        <tissue evidence="1">Whole body</tissue>
    </source>
</reference>
<dbReference type="EMBL" id="JBDJPC010000020">
    <property type="protein sequence ID" value="KAL1487700.1"/>
    <property type="molecule type" value="Genomic_DNA"/>
</dbReference>
<organism evidence="1 2">
    <name type="scientific">Hypothenemus hampei</name>
    <name type="common">Coffee berry borer</name>
    <dbReference type="NCBI Taxonomy" id="57062"/>
    <lineage>
        <taxon>Eukaryota</taxon>
        <taxon>Metazoa</taxon>
        <taxon>Ecdysozoa</taxon>
        <taxon>Arthropoda</taxon>
        <taxon>Hexapoda</taxon>
        <taxon>Insecta</taxon>
        <taxon>Pterygota</taxon>
        <taxon>Neoptera</taxon>
        <taxon>Endopterygota</taxon>
        <taxon>Coleoptera</taxon>
        <taxon>Polyphaga</taxon>
        <taxon>Cucujiformia</taxon>
        <taxon>Curculionidae</taxon>
        <taxon>Scolytinae</taxon>
        <taxon>Hypothenemus</taxon>
    </lineage>
</organism>
<sequence>MNITEYFEELISDYHECYRRQFDLDVRLIEENLLRLENHCFVLNRLLANVENELLQEKLNNLHSMVWELHSILENLFEERPTNITQYPGYVLTTVRNGGVGISRRKLFRCRQTFNFMERFITDEELRSSVQEILSITANVGEVYMLGALRAKGCNVPRWRVHEFCLTIFILPSQSNK</sequence>
<evidence type="ECO:0000313" key="1">
    <source>
        <dbReference type="EMBL" id="KAL1487700.1"/>
    </source>
</evidence>
<dbReference type="Proteomes" id="UP001566132">
    <property type="component" value="Unassembled WGS sequence"/>
</dbReference>
<accession>A0ABD1DZC1</accession>
<evidence type="ECO:0000313" key="2">
    <source>
        <dbReference type="Proteomes" id="UP001566132"/>
    </source>
</evidence>